<dbReference type="Pfam" id="PF08264">
    <property type="entry name" value="Anticodon_1"/>
    <property type="match status" value="1"/>
</dbReference>
<dbReference type="Proteomes" id="UP000231263">
    <property type="component" value="Unassembled WGS sequence"/>
</dbReference>
<name>A0A2M7XGD0_9BACT</name>
<dbReference type="InterPro" id="IPR033709">
    <property type="entry name" value="Anticodon_Ile_ABEc"/>
</dbReference>
<comment type="subcellular location">
    <subcellularLocation>
        <location evidence="2 15">Cytoplasm</location>
    </subcellularLocation>
</comment>
<feature type="short sequence motif" description="'KMSKS' region" evidence="15">
    <location>
        <begin position="599"/>
        <end position="603"/>
    </location>
</feature>
<evidence type="ECO:0000256" key="15">
    <source>
        <dbReference type="HAMAP-Rule" id="MF_02003"/>
    </source>
</evidence>
<evidence type="ECO:0000256" key="3">
    <source>
        <dbReference type="ARBA" id="ARBA00007078"/>
    </source>
</evidence>
<organism evidence="18 19">
    <name type="scientific">Candidatus Uhrbacteria bacterium CG_4_9_14_3_um_filter_41_35</name>
    <dbReference type="NCBI Taxonomy" id="1975034"/>
    <lineage>
        <taxon>Bacteria</taxon>
        <taxon>Candidatus Uhriibacteriota</taxon>
    </lineage>
</organism>
<dbReference type="GO" id="GO:0004822">
    <property type="term" value="F:isoleucine-tRNA ligase activity"/>
    <property type="evidence" value="ECO:0007669"/>
    <property type="project" value="UniProtKB-UniRule"/>
</dbReference>
<dbReference type="EMBL" id="PFWT01000006">
    <property type="protein sequence ID" value="PJA46950.1"/>
    <property type="molecule type" value="Genomic_DNA"/>
</dbReference>
<feature type="domain" description="Methionyl/Valyl/Leucyl/Isoleucyl-tRNA synthetase anticodon-binding" evidence="17">
    <location>
        <begin position="681"/>
        <end position="825"/>
    </location>
</feature>
<evidence type="ECO:0000256" key="13">
    <source>
        <dbReference type="ARBA" id="ARBA00025217"/>
    </source>
</evidence>
<dbReference type="InterPro" id="IPR009008">
    <property type="entry name" value="Val/Leu/Ile-tRNA-synth_edit"/>
</dbReference>
<comment type="caution">
    <text evidence="18">The sequence shown here is derived from an EMBL/GenBank/DDBJ whole genome shotgun (WGS) entry which is preliminary data.</text>
</comment>
<dbReference type="InterPro" id="IPR023586">
    <property type="entry name" value="Ile-tRNA-ligase_type2"/>
</dbReference>
<dbReference type="PANTHER" id="PTHR42780">
    <property type="entry name" value="SOLEUCYL-TRNA SYNTHETASE"/>
    <property type="match status" value="1"/>
</dbReference>
<dbReference type="SUPFAM" id="SSF50677">
    <property type="entry name" value="ValRS/IleRS/LeuRS editing domain"/>
    <property type="match status" value="1"/>
</dbReference>
<dbReference type="EC" id="6.1.1.5" evidence="15"/>
<comment type="function">
    <text evidence="13 15">Catalyzes the attachment of isoleucine to tRNA(Ile). As IleRS can inadvertently accommodate and process structurally similar amino acids such as valine, to avoid such errors it has two additional distinct tRNA(Ile)-dependent editing activities. One activity is designated as 'pretransfer' editing and involves the hydrolysis of activated Val-AMP. The other activity is designated 'posttransfer' editing and involves deacylation of mischarged Val-tRNA(Ile).</text>
</comment>
<comment type="domain">
    <text evidence="15">IleRS has two distinct active sites: one for aminoacylation and one for editing. The misactivated valine is translocated from the active site to the editing site, which sterically excludes the correctly activated isoleucine. The single editing site contains two valyl binding pockets, one specific for each substrate (Val-AMP or Val-tRNA(Ile)).</text>
</comment>
<evidence type="ECO:0000259" key="16">
    <source>
        <dbReference type="Pfam" id="PF00133"/>
    </source>
</evidence>
<evidence type="ECO:0000256" key="1">
    <source>
        <dbReference type="ARBA" id="ARBA00001947"/>
    </source>
</evidence>
<evidence type="ECO:0000256" key="5">
    <source>
        <dbReference type="ARBA" id="ARBA00022490"/>
    </source>
</evidence>
<feature type="domain" description="Aminoacyl-tRNA synthetase class Ia" evidence="16">
    <location>
        <begin position="15"/>
        <end position="638"/>
    </location>
</feature>
<dbReference type="CDD" id="cd00818">
    <property type="entry name" value="IleRS_core"/>
    <property type="match status" value="1"/>
</dbReference>
<dbReference type="InterPro" id="IPR002300">
    <property type="entry name" value="aa-tRNA-synth_Ia"/>
</dbReference>
<dbReference type="InterPro" id="IPR014729">
    <property type="entry name" value="Rossmann-like_a/b/a_fold"/>
</dbReference>
<evidence type="ECO:0000256" key="7">
    <source>
        <dbReference type="ARBA" id="ARBA00022723"/>
    </source>
</evidence>
<dbReference type="Pfam" id="PF19302">
    <property type="entry name" value="DUF5915"/>
    <property type="match status" value="1"/>
</dbReference>
<comment type="catalytic activity">
    <reaction evidence="14 15">
        <text>tRNA(Ile) + L-isoleucine + ATP = L-isoleucyl-tRNA(Ile) + AMP + diphosphate</text>
        <dbReference type="Rhea" id="RHEA:11060"/>
        <dbReference type="Rhea" id="RHEA-COMP:9666"/>
        <dbReference type="Rhea" id="RHEA-COMP:9695"/>
        <dbReference type="ChEBI" id="CHEBI:30616"/>
        <dbReference type="ChEBI" id="CHEBI:33019"/>
        <dbReference type="ChEBI" id="CHEBI:58045"/>
        <dbReference type="ChEBI" id="CHEBI:78442"/>
        <dbReference type="ChEBI" id="CHEBI:78528"/>
        <dbReference type="ChEBI" id="CHEBI:456215"/>
        <dbReference type="EC" id="6.1.1.5"/>
    </reaction>
</comment>
<evidence type="ECO:0000256" key="6">
    <source>
        <dbReference type="ARBA" id="ARBA00022598"/>
    </source>
</evidence>
<dbReference type="GO" id="GO:0008270">
    <property type="term" value="F:zinc ion binding"/>
    <property type="evidence" value="ECO:0007669"/>
    <property type="project" value="UniProtKB-UniRule"/>
</dbReference>
<dbReference type="PANTHER" id="PTHR42780:SF1">
    <property type="entry name" value="ISOLEUCINE--TRNA LIGASE, CYTOPLASMIC"/>
    <property type="match status" value="1"/>
</dbReference>
<dbReference type="InterPro" id="IPR001412">
    <property type="entry name" value="aa-tRNA-synth_I_CS"/>
</dbReference>
<evidence type="ECO:0000256" key="12">
    <source>
        <dbReference type="ARBA" id="ARBA00023146"/>
    </source>
</evidence>
<dbReference type="CDD" id="cd07961">
    <property type="entry name" value="Anticodon_Ia_Ile_ABEc"/>
    <property type="match status" value="1"/>
</dbReference>
<keyword evidence="9 15" id="KW-0862">Zinc</keyword>
<keyword evidence="5 15" id="KW-0963">Cytoplasm</keyword>
<dbReference type="GO" id="GO:0005524">
    <property type="term" value="F:ATP binding"/>
    <property type="evidence" value="ECO:0007669"/>
    <property type="project" value="UniProtKB-UniRule"/>
</dbReference>
<feature type="binding site" evidence="15">
    <location>
        <position position="602"/>
    </location>
    <ligand>
        <name>ATP</name>
        <dbReference type="ChEBI" id="CHEBI:30616"/>
    </ligand>
</feature>
<proteinExistence type="inferred from homology"/>
<dbReference type="PROSITE" id="PS00178">
    <property type="entry name" value="AA_TRNA_LIGASE_I"/>
    <property type="match status" value="1"/>
</dbReference>
<sequence length="959" mass="109535">MSDTKKSHSNLELDVLKYWDENQIFEKSVEMRPQGKPYVFYDGPPFATGLPHYGHLVGSVMKDVVPRYQTMRGFRVERKWGWDCHGLPIENIVEKKFELNSKKDIEAFGVDVFNNKCHAEVLTYAEEWKKVIHRLGRWVDMESAYKTMDLPFMESIWWVFKSLWEKDFIYEGRKPMHICPRCETVLSNFEVNQGYQDVTDISVTAKFKLTSGKYAGVSVLAWTTTPWTLPGNVLLAVGEKINYVLAESSGEQFILAQVLADKVLAETEYKILEPVAMSELVGATYEPLFSAYADHTGAFRVVTADFVTTEGGTGVVHIAPGFGEDDMHLGLKERVAPIMHVGMDGHFVREVMEPLVEAGYDVDRPVKTKEDNQKVDIEIIKYLAHQGKLFAKKKLVHSYPHCWRCETPLLNYSTSSWFVNVTKIKERMVLTNKEINWVPGNMKEGRFGKWLEGARDWAISRSRYWGTPLPIWQSEDGEVICVGSAAQLEELSGVKVDNLHKHVIDNIVIERDGKKFTRIKEVLDCWFESGSMPYAQLHYPFENESKFEQGFPAEFIAEGQDQTRGWFYTLHVLANALFEMPAFKNVIVNGIVLAEDGKKMSKRLQNYPDPMTVMERYGSDAVRYYLMSSPVVHAENISFSEKGVDEVAKKYINILNNVTSFYALYKDADDGREPALTNVLDRWVVSRLNETLEEQTEAMELYSLQEAARVLQSFLTDLSTWYVRRSRDRFKVEGEDKLEALATLRMVLDTFAKMAAPFTPFIAEMVYQEVQGGFLATTERKSVHLEDWPEVSEIDTKIIAQMGEARAIVSRALDIREESGRAIKQVLSQIFIQLPSGEIDPEILAVILDEVNVKNGEVTQGELNVELNLELTADLVREGMVRDITRQVNGLRKEANLTLEDRIELKIWSASPEVKLMFEEHADKLSDATLSASVNWDKVEDVGQQKEFRVAEQEVWVGF</sequence>
<keyword evidence="7 15" id="KW-0479">Metal-binding</keyword>
<evidence type="ECO:0000313" key="19">
    <source>
        <dbReference type="Proteomes" id="UP000231263"/>
    </source>
</evidence>
<reference evidence="19" key="1">
    <citation type="submission" date="2017-09" db="EMBL/GenBank/DDBJ databases">
        <title>Depth-based differentiation of microbial function through sediment-hosted aquifers and enrichment of novel symbionts in the deep terrestrial subsurface.</title>
        <authorList>
            <person name="Probst A.J."/>
            <person name="Ladd B."/>
            <person name="Jarett J.K."/>
            <person name="Geller-Mcgrath D.E."/>
            <person name="Sieber C.M.K."/>
            <person name="Emerson J.B."/>
            <person name="Anantharaman K."/>
            <person name="Thomas B.C."/>
            <person name="Malmstrom R."/>
            <person name="Stieglmeier M."/>
            <person name="Klingl A."/>
            <person name="Woyke T."/>
            <person name="Ryan C.M."/>
            <person name="Banfield J.F."/>
        </authorList>
    </citation>
    <scope>NUCLEOTIDE SEQUENCE [LARGE SCALE GENOMIC DNA]</scope>
</reference>
<dbReference type="PRINTS" id="PR00984">
    <property type="entry name" value="TRNASYNTHILE"/>
</dbReference>
<dbReference type="GO" id="GO:0006428">
    <property type="term" value="P:isoleucyl-tRNA aminoacylation"/>
    <property type="evidence" value="ECO:0007669"/>
    <property type="project" value="UniProtKB-UniRule"/>
</dbReference>
<dbReference type="GO" id="GO:0002161">
    <property type="term" value="F:aminoacyl-tRNA deacylase activity"/>
    <property type="evidence" value="ECO:0007669"/>
    <property type="project" value="InterPro"/>
</dbReference>
<gene>
    <name evidence="15" type="primary">ileS</name>
    <name evidence="18" type="ORF">CO173_01000</name>
</gene>
<evidence type="ECO:0000256" key="8">
    <source>
        <dbReference type="ARBA" id="ARBA00022741"/>
    </source>
</evidence>
<keyword evidence="8 15" id="KW-0547">Nucleotide-binding</keyword>
<evidence type="ECO:0000313" key="18">
    <source>
        <dbReference type="EMBL" id="PJA46950.1"/>
    </source>
</evidence>
<evidence type="ECO:0000256" key="9">
    <source>
        <dbReference type="ARBA" id="ARBA00022833"/>
    </source>
</evidence>
<dbReference type="FunFam" id="3.40.50.620:FF:000063">
    <property type="entry name" value="Isoleucine--tRNA ligase"/>
    <property type="match status" value="1"/>
</dbReference>
<evidence type="ECO:0000256" key="10">
    <source>
        <dbReference type="ARBA" id="ARBA00022840"/>
    </source>
</evidence>
<keyword evidence="11 15" id="KW-0648">Protein biosynthesis</keyword>
<dbReference type="HAMAP" id="MF_02003">
    <property type="entry name" value="Ile_tRNA_synth_type2"/>
    <property type="match status" value="1"/>
</dbReference>
<keyword evidence="12 15" id="KW-0030">Aminoacyl-tRNA synthetase</keyword>
<evidence type="ECO:0000256" key="4">
    <source>
        <dbReference type="ARBA" id="ARBA00011245"/>
    </source>
</evidence>
<dbReference type="SUPFAM" id="SSF47323">
    <property type="entry name" value="Anticodon-binding domain of a subclass of class I aminoacyl-tRNA synthetases"/>
    <property type="match status" value="1"/>
</dbReference>
<keyword evidence="6 15" id="KW-0436">Ligase</keyword>
<dbReference type="AlphaFoldDB" id="A0A2M7XGD0"/>
<dbReference type="InterPro" id="IPR013155">
    <property type="entry name" value="M/V/L/I-tRNA-synth_anticd-bd"/>
</dbReference>
<keyword evidence="10 15" id="KW-0067">ATP-binding</keyword>
<dbReference type="GO" id="GO:0000049">
    <property type="term" value="F:tRNA binding"/>
    <property type="evidence" value="ECO:0007669"/>
    <property type="project" value="InterPro"/>
</dbReference>
<dbReference type="Pfam" id="PF00133">
    <property type="entry name" value="tRNA-synt_1"/>
    <property type="match status" value="1"/>
</dbReference>
<dbReference type="InterPro" id="IPR009080">
    <property type="entry name" value="tRNAsynth_Ia_anticodon-bd"/>
</dbReference>
<evidence type="ECO:0000256" key="14">
    <source>
        <dbReference type="ARBA" id="ARBA00048359"/>
    </source>
</evidence>
<comment type="similarity">
    <text evidence="3 15">Belongs to the class-I aminoacyl-tRNA synthetase family. IleS type 2 subfamily.</text>
</comment>
<dbReference type="Gene3D" id="3.40.50.620">
    <property type="entry name" value="HUPs"/>
    <property type="match status" value="2"/>
</dbReference>
<dbReference type="Gene3D" id="1.10.730.10">
    <property type="entry name" value="Isoleucyl-tRNA Synthetase, Domain 1"/>
    <property type="match status" value="1"/>
</dbReference>
<feature type="short sequence motif" description="'HIGH' region" evidence="15">
    <location>
        <begin position="45"/>
        <end position="55"/>
    </location>
</feature>
<dbReference type="SUPFAM" id="SSF52374">
    <property type="entry name" value="Nucleotidylyl transferase"/>
    <property type="match status" value="1"/>
</dbReference>
<dbReference type="NCBIfam" id="TIGR00392">
    <property type="entry name" value="ileS"/>
    <property type="match status" value="1"/>
</dbReference>
<dbReference type="GO" id="GO:0005737">
    <property type="term" value="C:cytoplasm"/>
    <property type="evidence" value="ECO:0007669"/>
    <property type="project" value="UniProtKB-SubCell"/>
</dbReference>
<comment type="cofactor">
    <cofactor evidence="1 15">
        <name>Zn(2+)</name>
        <dbReference type="ChEBI" id="CHEBI:29105"/>
    </cofactor>
</comment>
<dbReference type="InterPro" id="IPR002301">
    <property type="entry name" value="Ile-tRNA-ligase"/>
</dbReference>
<protein>
    <recommendedName>
        <fullName evidence="15">Isoleucine--tRNA ligase</fullName>
        <ecNumber evidence="15">6.1.1.5</ecNumber>
    </recommendedName>
    <alternativeName>
        <fullName evidence="15">Isoleucyl-tRNA synthetase</fullName>
        <shortName evidence="15">IleRS</shortName>
    </alternativeName>
</protein>
<accession>A0A2M7XGD0</accession>
<comment type="subunit">
    <text evidence="4 15">Monomer.</text>
</comment>
<evidence type="ECO:0000256" key="11">
    <source>
        <dbReference type="ARBA" id="ARBA00022917"/>
    </source>
</evidence>
<evidence type="ECO:0000256" key="2">
    <source>
        <dbReference type="ARBA" id="ARBA00004496"/>
    </source>
</evidence>
<evidence type="ECO:0000259" key="17">
    <source>
        <dbReference type="Pfam" id="PF08264"/>
    </source>
</evidence>
<dbReference type="FunFam" id="3.40.50.620:FF:000075">
    <property type="entry name" value="Isoleucine--tRNA ligase"/>
    <property type="match status" value="1"/>
</dbReference>